<dbReference type="EMBL" id="PTQR01000076">
    <property type="protein sequence ID" value="TKX21875.1"/>
    <property type="molecule type" value="Genomic_DNA"/>
</dbReference>
<sequence length="124" mass="12921">MDTAPTHTGGQQANVGSSFAAPAESPRPSLESPPEVVQYFGRSGARSGETHKVAEAAEPSLADMFDVAKLAASGLLSSRALLMQEEKDSGDLAQFCDIKCPFCRGVAVVESVAGPVAQEVLVWT</sequence>
<comment type="caution">
    <text evidence="2">The sequence shown here is derived from an EMBL/GenBank/DDBJ whole genome shotgun (WGS) entry which is preliminary data.</text>
</comment>
<gene>
    <name evidence="2" type="ORF">C1H76_5926</name>
</gene>
<dbReference type="Proteomes" id="UP000308133">
    <property type="component" value="Unassembled WGS sequence"/>
</dbReference>
<protein>
    <submittedName>
        <fullName evidence="2">Uncharacterized protein</fullName>
    </submittedName>
</protein>
<dbReference type="AlphaFoldDB" id="A0A4U7AXB9"/>
<evidence type="ECO:0000313" key="3">
    <source>
        <dbReference type="Proteomes" id="UP000308133"/>
    </source>
</evidence>
<organism evidence="2 3">
    <name type="scientific">Elsinoe australis</name>
    <dbReference type="NCBI Taxonomy" id="40998"/>
    <lineage>
        <taxon>Eukaryota</taxon>
        <taxon>Fungi</taxon>
        <taxon>Dikarya</taxon>
        <taxon>Ascomycota</taxon>
        <taxon>Pezizomycotina</taxon>
        <taxon>Dothideomycetes</taxon>
        <taxon>Dothideomycetidae</taxon>
        <taxon>Myriangiales</taxon>
        <taxon>Elsinoaceae</taxon>
        <taxon>Elsinoe</taxon>
    </lineage>
</organism>
<evidence type="ECO:0000256" key="1">
    <source>
        <dbReference type="SAM" id="MobiDB-lite"/>
    </source>
</evidence>
<feature type="compositionally biased region" description="Low complexity" evidence="1">
    <location>
        <begin position="20"/>
        <end position="35"/>
    </location>
</feature>
<proteinExistence type="predicted"/>
<reference evidence="2 3" key="1">
    <citation type="submission" date="2018-02" db="EMBL/GenBank/DDBJ databases">
        <title>Draft genome sequences of Elsinoe sp., causing black scab on jojoba.</title>
        <authorList>
            <person name="Stodart B."/>
            <person name="Jeffress S."/>
            <person name="Ash G."/>
            <person name="Arun Chinnappa K."/>
        </authorList>
    </citation>
    <scope>NUCLEOTIDE SEQUENCE [LARGE SCALE GENOMIC DNA]</scope>
    <source>
        <strain evidence="2 3">Hillstone_2</strain>
    </source>
</reference>
<evidence type="ECO:0000313" key="2">
    <source>
        <dbReference type="EMBL" id="TKX21875.1"/>
    </source>
</evidence>
<name>A0A4U7AXB9_9PEZI</name>
<accession>A0A4U7AXB9</accession>
<feature type="compositionally biased region" description="Polar residues" evidence="1">
    <location>
        <begin position="1"/>
        <end position="17"/>
    </location>
</feature>
<feature type="region of interest" description="Disordered" evidence="1">
    <location>
        <begin position="1"/>
        <end position="35"/>
    </location>
</feature>